<dbReference type="EMBL" id="CP009451">
    <property type="protein sequence ID" value="AIR07287.1"/>
    <property type="molecule type" value="Genomic_DNA"/>
</dbReference>
<dbReference type="Pfam" id="PF09482">
    <property type="entry name" value="OrgA_MxiK"/>
    <property type="match status" value="1"/>
</dbReference>
<accession>A0A089Q3M6</accession>
<evidence type="ECO:0000313" key="1">
    <source>
        <dbReference type="EMBL" id="AIR07287.1"/>
    </source>
</evidence>
<gene>
    <name evidence="1" type="ORF">JT31_22525</name>
</gene>
<keyword evidence="2" id="KW-1185">Reference proteome</keyword>
<dbReference type="AlphaFoldDB" id="A0A089Q3M6"/>
<dbReference type="Proteomes" id="UP000029481">
    <property type="component" value="Chromosome"/>
</dbReference>
<dbReference type="InterPro" id="IPR013388">
    <property type="entry name" value="T3SS_OrgA/MxiK"/>
</dbReference>
<reference evidence="1 2" key="1">
    <citation type="submission" date="2014-09" db="EMBL/GenBank/DDBJ databases">
        <title>Cedecea neteri SSMD04 Genome Sequencing.</title>
        <authorList>
            <person name="Tan J.-Y."/>
        </authorList>
    </citation>
    <scope>NUCLEOTIDE SEQUENCE [LARGE SCALE GENOMIC DNA]</scope>
    <source>
        <strain evidence="1 2">SSMD04</strain>
    </source>
</reference>
<protein>
    <submittedName>
        <fullName evidence="1">Type III secretion protein</fullName>
    </submittedName>
</protein>
<sequence>MRVGDPRIMSILYAPASYTHRSHLPEIFRASEIRAERLLNFWLLRHGKLSDLPARWQPDEATCSLLLSHWHLIPLAAHLVGGYLQRNRLPEMGAVLMSDPRLLAFISLPLLHEVTLDEADTPFDTASCGATFLLGQFPGLPAALRQRLMLHFPSGMALAQFAAPKTLNHINLLRMAFIYAHHYY</sequence>
<name>A0A089Q3M6_9ENTR</name>
<evidence type="ECO:0000313" key="2">
    <source>
        <dbReference type="Proteomes" id="UP000029481"/>
    </source>
</evidence>
<proteinExistence type="predicted"/>
<dbReference type="KEGG" id="cnt:JT31_22525"/>
<dbReference type="OrthoDB" id="6518890at2"/>
<organism evidence="1 2">
    <name type="scientific">Cedecea neteri</name>
    <dbReference type="NCBI Taxonomy" id="158822"/>
    <lineage>
        <taxon>Bacteria</taxon>
        <taxon>Pseudomonadati</taxon>
        <taxon>Pseudomonadota</taxon>
        <taxon>Gammaproteobacteria</taxon>
        <taxon>Enterobacterales</taxon>
        <taxon>Enterobacteriaceae</taxon>
        <taxon>Cedecea</taxon>
    </lineage>
</organism>